<comment type="subcellular location">
    <subcellularLocation>
        <location evidence="1">Membrane</location>
        <topology evidence="1">Multi-pass membrane protein</topology>
    </subcellularLocation>
</comment>
<feature type="transmembrane region" description="Helical" evidence="7">
    <location>
        <begin position="94"/>
        <end position="118"/>
    </location>
</feature>
<dbReference type="InterPro" id="IPR049326">
    <property type="entry name" value="Rhodopsin_dom_fungi"/>
</dbReference>
<feature type="transmembrane region" description="Helical" evidence="7">
    <location>
        <begin position="130"/>
        <end position="154"/>
    </location>
</feature>
<organism evidence="9 10">
    <name type="scientific">Colletotrichum karsti</name>
    <dbReference type="NCBI Taxonomy" id="1095194"/>
    <lineage>
        <taxon>Eukaryota</taxon>
        <taxon>Fungi</taxon>
        <taxon>Dikarya</taxon>
        <taxon>Ascomycota</taxon>
        <taxon>Pezizomycotina</taxon>
        <taxon>Sordariomycetes</taxon>
        <taxon>Hypocreomycetidae</taxon>
        <taxon>Glomerellales</taxon>
        <taxon>Glomerellaceae</taxon>
        <taxon>Colletotrichum</taxon>
        <taxon>Colletotrichum boninense species complex</taxon>
    </lineage>
</organism>
<evidence type="ECO:0000256" key="2">
    <source>
        <dbReference type="ARBA" id="ARBA00022692"/>
    </source>
</evidence>
<dbReference type="Pfam" id="PF20684">
    <property type="entry name" value="Fung_rhodopsin"/>
    <property type="match status" value="1"/>
</dbReference>
<accession>A0A9P6LHQ5</accession>
<feature type="region of interest" description="Disordered" evidence="6">
    <location>
        <begin position="298"/>
        <end position="317"/>
    </location>
</feature>
<dbReference type="GeneID" id="62161723"/>
<protein>
    <recommendedName>
        <fullName evidence="8">Rhodopsin domain-containing protein</fullName>
    </recommendedName>
</protein>
<dbReference type="RefSeq" id="XP_038745985.1">
    <property type="nucleotide sequence ID" value="XM_038888649.1"/>
</dbReference>
<dbReference type="EMBL" id="JAATWM020000017">
    <property type="protein sequence ID" value="KAF9876524.1"/>
    <property type="molecule type" value="Genomic_DNA"/>
</dbReference>
<evidence type="ECO:0000256" key="3">
    <source>
        <dbReference type="ARBA" id="ARBA00022989"/>
    </source>
</evidence>
<dbReference type="AlphaFoldDB" id="A0A9P6LHQ5"/>
<dbReference type="GO" id="GO:0016020">
    <property type="term" value="C:membrane"/>
    <property type="evidence" value="ECO:0007669"/>
    <property type="project" value="UniProtKB-SubCell"/>
</dbReference>
<reference evidence="9" key="2">
    <citation type="submission" date="2020-11" db="EMBL/GenBank/DDBJ databases">
        <title>Whole genome sequencing of Colletotrichum sp.</title>
        <authorList>
            <person name="Li H."/>
        </authorList>
    </citation>
    <scope>NUCLEOTIDE SEQUENCE</scope>
    <source>
        <strain evidence="9">CkLH20</strain>
    </source>
</reference>
<comment type="caution">
    <text evidence="9">The sequence shown here is derived from an EMBL/GenBank/DDBJ whole genome shotgun (WGS) entry which is preliminary data.</text>
</comment>
<keyword evidence="3 7" id="KW-1133">Transmembrane helix</keyword>
<dbReference type="InterPro" id="IPR052337">
    <property type="entry name" value="SAT4-like"/>
</dbReference>
<keyword evidence="2 7" id="KW-0812">Transmembrane</keyword>
<sequence>MAANTSVPYANFMDSPEYAGDKVLQVNIALIVCTSFIVGLRLYVRAFMAKALGLDDLLAFLAWGILVTLSSLDIRLVQYGSGAHLEYIPKPKFTIWFEGIVTNGLIYLVGTGLMRLSIVAFLPRLSQDKTYLLLTYVTGFFVVAQTLGCFIYRLTQCNPIWHLWKPPFFPGKNCVPPEHQNTMMVAHQIIGLILDFALMGLPIWVVYTKMLWSKMAFQVICVFSVGIFVVATGCVRLVMMKKRQFLGDPTFNMSTIGIWTDLEGHVGLWVASFPALQPLIRILSYKLGIRSNIQSYGKDGRSNTGGGHMRSNTGAWSSVPASKAGYVRKGSGVDADSHSERDLVPHVDETRSVEMNNMNTRVSGIQKSVNVEIRVDRMPNQGGQSTDDPFKASKSWLAF</sequence>
<dbReference type="PANTHER" id="PTHR33048:SF47">
    <property type="entry name" value="INTEGRAL MEMBRANE PROTEIN-RELATED"/>
    <property type="match status" value="1"/>
</dbReference>
<dbReference type="PANTHER" id="PTHR33048">
    <property type="entry name" value="PTH11-LIKE INTEGRAL MEMBRANE PROTEIN (AFU_ORTHOLOGUE AFUA_5G11245)"/>
    <property type="match status" value="1"/>
</dbReference>
<feature type="transmembrane region" description="Helical" evidence="7">
    <location>
        <begin position="185"/>
        <end position="207"/>
    </location>
</feature>
<evidence type="ECO:0000256" key="6">
    <source>
        <dbReference type="SAM" id="MobiDB-lite"/>
    </source>
</evidence>
<evidence type="ECO:0000313" key="10">
    <source>
        <dbReference type="Proteomes" id="UP000781932"/>
    </source>
</evidence>
<name>A0A9P6LHQ5_9PEZI</name>
<dbReference type="Proteomes" id="UP000781932">
    <property type="component" value="Unassembled WGS sequence"/>
</dbReference>
<feature type="transmembrane region" description="Helical" evidence="7">
    <location>
        <begin position="219"/>
        <end position="239"/>
    </location>
</feature>
<evidence type="ECO:0000256" key="7">
    <source>
        <dbReference type="SAM" id="Phobius"/>
    </source>
</evidence>
<evidence type="ECO:0000313" key="9">
    <source>
        <dbReference type="EMBL" id="KAF9876524.1"/>
    </source>
</evidence>
<evidence type="ECO:0000256" key="4">
    <source>
        <dbReference type="ARBA" id="ARBA00023136"/>
    </source>
</evidence>
<feature type="transmembrane region" description="Helical" evidence="7">
    <location>
        <begin position="23"/>
        <end position="44"/>
    </location>
</feature>
<evidence type="ECO:0000256" key="5">
    <source>
        <dbReference type="ARBA" id="ARBA00038359"/>
    </source>
</evidence>
<evidence type="ECO:0000256" key="1">
    <source>
        <dbReference type="ARBA" id="ARBA00004141"/>
    </source>
</evidence>
<feature type="domain" description="Rhodopsin" evidence="8">
    <location>
        <begin position="40"/>
        <end position="281"/>
    </location>
</feature>
<proteinExistence type="inferred from homology"/>
<keyword evidence="10" id="KW-1185">Reference proteome</keyword>
<gene>
    <name evidence="9" type="ORF">CkaCkLH20_05932</name>
</gene>
<evidence type="ECO:0000259" key="8">
    <source>
        <dbReference type="Pfam" id="PF20684"/>
    </source>
</evidence>
<comment type="similarity">
    <text evidence="5">Belongs to the SAT4 family.</text>
</comment>
<reference evidence="9" key="1">
    <citation type="submission" date="2020-03" db="EMBL/GenBank/DDBJ databases">
        <authorList>
            <person name="He L."/>
        </authorList>
    </citation>
    <scope>NUCLEOTIDE SEQUENCE</scope>
    <source>
        <strain evidence="9">CkLH20</strain>
    </source>
</reference>
<keyword evidence="4 7" id="KW-0472">Membrane</keyword>
<dbReference type="OrthoDB" id="5413793at2759"/>
<feature type="transmembrane region" description="Helical" evidence="7">
    <location>
        <begin position="56"/>
        <end position="74"/>
    </location>
</feature>